<dbReference type="CDD" id="cd00254">
    <property type="entry name" value="LT-like"/>
    <property type="match status" value="1"/>
</dbReference>
<comment type="caution">
    <text evidence="3">The sequence shown here is derived from an EMBL/GenBank/DDBJ whole genome shotgun (WGS) entry which is preliminary data.</text>
</comment>
<sequence length="201" mass="23001">MQIPLSLLTLLIFIFILAIPETHADYYKKVEPDGTIVFTNIPTTSGYTMIFDEYEEEYVTYEEYYYSTSTYDGIIKDASVLYGIDPSLIKAVIKTESNFDPKAVSKKGACGLMQLIPSTAKRFGVYDIFDPRSNIYGGTKYLNYLMDFFKGDLTLVLAAYNAGENAVVKYNNQIPPYKETKNYIKKVLKFLDYYSDRPLDL</sequence>
<name>A0A9D8KE06_9DELT</name>
<dbReference type="Pfam" id="PF01464">
    <property type="entry name" value="SLT"/>
    <property type="match status" value="1"/>
</dbReference>
<dbReference type="InterPro" id="IPR023346">
    <property type="entry name" value="Lysozyme-like_dom_sf"/>
</dbReference>
<dbReference type="PANTHER" id="PTHR37423:SF2">
    <property type="entry name" value="MEMBRANE-BOUND LYTIC MUREIN TRANSGLYCOSYLASE C"/>
    <property type="match status" value="1"/>
</dbReference>
<dbReference type="Gene3D" id="1.10.530.10">
    <property type="match status" value="1"/>
</dbReference>
<dbReference type="PROSITE" id="PS00922">
    <property type="entry name" value="TRANSGLYCOSYLASE"/>
    <property type="match status" value="1"/>
</dbReference>
<dbReference type="Proteomes" id="UP000809273">
    <property type="component" value="Unassembled WGS sequence"/>
</dbReference>
<organism evidence="3 4">
    <name type="scientific">Candidatus Zymogenus saltonus</name>
    <dbReference type="NCBI Taxonomy" id="2844893"/>
    <lineage>
        <taxon>Bacteria</taxon>
        <taxon>Deltaproteobacteria</taxon>
        <taxon>Candidatus Zymogenia</taxon>
        <taxon>Candidatus Zymogeniales</taxon>
        <taxon>Candidatus Zymogenaceae</taxon>
        <taxon>Candidatus Zymogenus</taxon>
    </lineage>
</organism>
<reference evidence="3" key="1">
    <citation type="journal article" date="2021" name="Environ. Microbiol.">
        <title>Genomic characterization of three novel Desulfobacterota classes expand the metabolic and phylogenetic diversity of the phylum.</title>
        <authorList>
            <person name="Murphy C.L."/>
            <person name="Biggerstaff J."/>
            <person name="Eichhorn A."/>
            <person name="Ewing E."/>
            <person name="Shahan R."/>
            <person name="Soriano D."/>
            <person name="Stewart S."/>
            <person name="VanMol K."/>
            <person name="Walker R."/>
            <person name="Walters P."/>
            <person name="Elshahed M.S."/>
            <person name="Youssef N.H."/>
        </authorList>
    </citation>
    <scope>NUCLEOTIDE SEQUENCE</scope>
    <source>
        <strain evidence="3">Zod_Metabat.24</strain>
    </source>
</reference>
<dbReference type="EMBL" id="JAFGIX010000008">
    <property type="protein sequence ID" value="MBN1571856.1"/>
    <property type="molecule type" value="Genomic_DNA"/>
</dbReference>
<protein>
    <submittedName>
        <fullName evidence="3">Lytic transglycosylase domain-containing protein</fullName>
    </submittedName>
</protein>
<evidence type="ECO:0000313" key="3">
    <source>
        <dbReference type="EMBL" id="MBN1571856.1"/>
    </source>
</evidence>
<dbReference type="SUPFAM" id="SSF53955">
    <property type="entry name" value="Lysozyme-like"/>
    <property type="match status" value="1"/>
</dbReference>
<dbReference type="GO" id="GO:0016020">
    <property type="term" value="C:membrane"/>
    <property type="evidence" value="ECO:0007669"/>
    <property type="project" value="InterPro"/>
</dbReference>
<dbReference type="GO" id="GO:0000270">
    <property type="term" value="P:peptidoglycan metabolic process"/>
    <property type="evidence" value="ECO:0007669"/>
    <property type="project" value="InterPro"/>
</dbReference>
<evidence type="ECO:0000313" key="4">
    <source>
        <dbReference type="Proteomes" id="UP000809273"/>
    </source>
</evidence>
<comment type="similarity">
    <text evidence="1">Belongs to the transglycosylase Slt family.</text>
</comment>
<gene>
    <name evidence="3" type="ORF">JW984_01530</name>
</gene>
<dbReference type="InterPro" id="IPR008258">
    <property type="entry name" value="Transglycosylase_SLT_dom_1"/>
</dbReference>
<dbReference type="AlphaFoldDB" id="A0A9D8KE06"/>
<accession>A0A9D8KE06</accession>
<evidence type="ECO:0000256" key="1">
    <source>
        <dbReference type="ARBA" id="ARBA00007734"/>
    </source>
</evidence>
<feature type="domain" description="Transglycosylase SLT" evidence="2">
    <location>
        <begin position="75"/>
        <end position="173"/>
    </location>
</feature>
<dbReference type="InterPro" id="IPR000189">
    <property type="entry name" value="Transglyc_AS"/>
</dbReference>
<evidence type="ECO:0000259" key="2">
    <source>
        <dbReference type="Pfam" id="PF01464"/>
    </source>
</evidence>
<dbReference type="GO" id="GO:0008933">
    <property type="term" value="F:peptidoglycan lytic transglycosylase activity"/>
    <property type="evidence" value="ECO:0007669"/>
    <property type="project" value="InterPro"/>
</dbReference>
<proteinExistence type="inferred from homology"/>
<dbReference type="PANTHER" id="PTHR37423">
    <property type="entry name" value="SOLUBLE LYTIC MUREIN TRANSGLYCOSYLASE-RELATED"/>
    <property type="match status" value="1"/>
</dbReference>
<reference evidence="3" key="2">
    <citation type="submission" date="2021-01" db="EMBL/GenBank/DDBJ databases">
        <authorList>
            <person name="Hahn C.R."/>
            <person name="Youssef N.H."/>
            <person name="Elshahed M."/>
        </authorList>
    </citation>
    <scope>NUCLEOTIDE SEQUENCE</scope>
    <source>
        <strain evidence="3">Zod_Metabat.24</strain>
    </source>
</reference>